<proteinExistence type="predicted"/>
<name>A0ABY3TLT4_9MYCO</name>
<dbReference type="NCBIfam" id="NF046112">
    <property type="entry name" value="MSMEG_6209_Nter"/>
    <property type="match status" value="1"/>
</dbReference>
<reference evidence="1" key="1">
    <citation type="submission" date="2022-08" db="EMBL/GenBank/DDBJ databases">
        <title>Whole genome sequencing of non-tuberculosis mycobacteria type-strains.</title>
        <authorList>
            <person name="Igarashi Y."/>
            <person name="Osugi A."/>
            <person name="Mitarai S."/>
        </authorList>
    </citation>
    <scope>NUCLEOTIDE SEQUENCE</scope>
    <source>
        <strain evidence="1">JCM 16369</strain>
    </source>
</reference>
<accession>A0ABY3TLT4</accession>
<dbReference type="RefSeq" id="WP_262871687.1">
    <property type="nucleotide sequence ID" value="NZ_CP092362.2"/>
</dbReference>
<dbReference type="Gene3D" id="1.10.8.1060">
    <property type="entry name" value="Corynebacterium glutamicum thioredoxin-dependent arsenate reductase, N-terminal domain"/>
    <property type="match status" value="1"/>
</dbReference>
<keyword evidence="2" id="KW-1185">Reference proteome</keyword>
<evidence type="ECO:0000313" key="2">
    <source>
        <dbReference type="Proteomes" id="UP001055337"/>
    </source>
</evidence>
<gene>
    <name evidence="1" type="ORF">MI149_20970</name>
</gene>
<sequence>MVTVTEQQIMDQLTQRLAGAYPHIERDQVARTVSEEFGRFDGRPIRDFIPLFVEKHATNRLAQLVRS</sequence>
<evidence type="ECO:0000313" key="1">
    <source>
        <dbReference type="EMBL" id="ULN40143.2"/>
    </source>
</evidence>
<protein>
    <submittedName>
        <fullName evidence="1">Uncharacterized protein</fullName>
    </submittedName>
</protein>
<organism evidence="1 2">
    <name type="scientific">Mycolicibacterium crocinum</name>
    <dbReference type="NCBI Taxonomy" id="388459"/>
    <lineage>
        <taxon>Bacteria</taxon>
        <taxon>Bacillati</taxon>
        <taxon>Actinomycetota</taxon>
        <taxon>Actinomycetes</taxon>
        <taxon>Mycobacteriales</taxon>
        <taxon>Mycobacteriaceae</taxon>
        <taxon>Mycolicibacterium</taxon>
    </lineage>
</organism>
<dbReference type="EMBL" id="CP092362">
    <property type="protein sequence ID" value="ULN40143.2"/>
    <property type="molecule type" value="Genomic_DNA"/>
</dbReference>
<dbReference type="Proteomes" id="UP001055337">
    <property type="component" value="Chromosome"/>
</dbReference>